<dbReference type="PROSITE" id="PS51257">
    <property type="entry name" value="PROKAR_LIPOPROTEIN"/>
    <property type="match status" value="1"/>
</dbReference>
<reference evidence="2 3" key="1">
    <citation type="submission" date="2016-10" db="EMBL/GenBank/DDBJ databases">
        <authorList>
            <person name="de Groot N.N."/>
        </authorList>
    </citation>
    <scope>NUCLEOTIDE SEQUENCE [LARGE SCALE GENOMIC DNA]</scope>
    <source>
        <strain evidence="2 3">DSM 23842</strain>
    </source>
</reference>
<dbReference type="AlphaFoldDB" id="A0A1H3YB74"/>
<dbReference type="Pfam" id="PF16819">
    <property type="entry name" value="DUF5074"/>
    <property type="match status" value="1"/>
</dbReference>
<dbReference type="EMBL" id="FNQK01000006">
    <property type="protein sequence ID" value="SEA08178.1"/>
    <property type="molecule type" value="Genomic_DNA"/>
</dbReference>
<organism evidence="2 3">
    <name type="scientific">Bizionia paragorgiae</name>
    <dbReference type="NCBI Taxonomy" id="283786"/>
    <lineage>
        <taxon>Bacteria</taxon>
        <taxon>Pseudomonadati</taxon>
        <taxon>Bacteroidota</taxon>
        <taxon>Flavobacteriia</taxon>
        <taxon>Flavobacteriales</taxon>
        <taxon>Flavobacteriaceae</taxon>
        <taxon>Bizionia</taxon>
    </lineage>
</organism>
<evidence type="ECO:0000313" key="2">
    <source>
        <dbReference type="EMBL" id="SEA08178.1"/>
    </source>
</evidence>
<dbReference type="InterPro" id="IPR031815">
    <property type="entry name" value="DUF5074"/>
</dbReference>
<evidence type="ECO:0000313" key="3">
    <source>
        <dbReference type="Proteomes" id="UP000198846"/>
    </source>
</evidence>
<dbReference type="InterPro" id="IPR011044">
    <property type="entry name" value="Quino_amine_DH_bsu"/>
</dbReference>
<keyword evidence="1" id="KW-0732">Signal</keyword>
<dbReference type="NCBIfam" id="TIGR02276">
    <property type="entry name" value="beta_rpt_yvtn"/>
    <property type="match status" value="1"/>
</dbReference>
<dbReference type="PANTHER" id="PTHR47197">
    <property type="entry name" value="PROTEIN NIRF"/>
    <property type="match status" value="1"/>
</dbReference>
<dbReference type="RefSeq" id="WP_092133239.1">
    <property type="nucleotide sequence ID" value="NZ_FNQK01000006.1"/>
</dbReference>
<protein>
    <submittedName>
        <fullName evidence="2">40-residue YVTN family beta-propeller repeat-containing protein</fullName>
    </submittedName>
</protein>
<dbReference type="Gene3D" id="2.130.10.10">
    <property type="entry name" value="YVTN repeat-like/Quinoprotein amine dehydrogenase"/>
    <property type="match status" value="1"/>
</dbReference>
<keyword evidence="3" id="KW-1185">Reference proteome</keyword>
<evidence type="ECO:0000256" key="1">
    <source>
        <dbReference type="SAM" id="SignalP"/>
    </source>
</evidence>
<dbReference type="PANTHER" id="PTHR47197:SF3">
    <property type="entry name" value="DIHYDRO-HEME D1 DEHYDROGENASE"/>
    <property type="match status" value="1"/>
</dbReference>
<dbReference type="InterPro" id="IPR015943">
    <property type="entry name" value="WD40/YVTN_repeat-like_dom_sf"/>
</dbReference>
<feature type="chain" id="PRO_5011771057" evidence="1">
    <location>
        <begin position="21"/>
        <end position="352"/>
    </location>
</feature>
<dbReference type="InterPro" id="IPR051200">
    <property type="entry name" value="Host-pathogen_enzymatic-act"/>
</dbReference>
<proteinExistence type="predicted"/>
<sequence length="352" mass="38054">MKNILLPVVALLLLTFSCSSDDDTFYEEEVVAPLGAYEDGILVSSEGGPSSIAFISEDLSTSENTIYYNVNNEDLGVYLQSIGFNNDLAYIVTDSNNTITIVNRNTFEKVGAITTGLELPRYISFLNGKGYVSNWGDPNDATDDFIAVIDLATNTVESTVPVGEGPERILANDNKLFVSHKGGYGSNNIISVVHANSTVVNTITVNDNPDEMIMNNSGQLVVLCGGKEAWSGTETLGSITKINVTNNTVISNHEFPMGVHPNLMDYGNGNLYFQTSDNKIYSMTDADTSLPTTSILELTTGYTYGMAVKDNRLFVADASFTSQSEILVYDLSTATQTHSFDAGIGASKIYFN</sequence>
<dbReference type="InterPro" id="IPR011964">
    <property type="entry name" value="YVTN_b-propeller_repeat"/>
</dbReference>
<dbReference type="OrthoDB" id="9773938at2"/>
<dbReference type="SUPFAM" id="SSF50969">
    <property type="entry name" value="YVTN repeat-like/Quinoprotein amine dehydrogenase"/>
    <property type="match status" value="1"/>
</dbReference>
<accession>A0A1H3YB74</accession>
<name>A0A1H3YB74_BIZPA</name>
<dbReference type="Proteomes" id="UP000198846">
    <property type="component" value="Unassembled WGS sequence"/>
</dbReference>
<gene>
    <name evidence="2" type="ORF">SAMN04487990_106103</name>
</gene>
<dbReference type="STRING" id="283786.SAMN04487990_106103"/>
<feature type="signal peptide" evidence="1">
    <location>
        <begin position="1"/>
        <end position="20"/>
    </location>
</feature>